<feature type="non-terminal residue" evidence="1">
    <location>
        <position position="1"/>
    </location>
</feature>
<proteinExistence type="predicted"/>
<name>A0A0F9CRN4_9ZZZZ</name>
<dbReference type="AlphaFoldDB" id="A0A0F9CRN4"/>
<sequence length="226" mass="26139">FSLRTAPKPVHIDSFDPGGTVCLREWIEKGEIIADTRYEREDPLDPSAYSEWYPEFDERYEGGYFEEFGTYCLDSATTWDGALLSALLMKKGGDPKALPDYKNHYHYEKLELRAYIRKMMNLPCHFILTGHLIAKEDQMRGTLQWRFLTRGDGAIILPTLFSEIYSAMTQETSNGTSYKFLTENIDRYPARSRLSADGLLETYEEPNFKLILEKAGLPFEDKPLFK</sequence>
<dbReference type="EMBL" id="LAZR01032113">
    <property type="protein sequence ID" value="KKL51829.1"/>
    <property type="molecule type" value="Genomic_DNA"/>
</dbReference>
<comment type="caution">
    <text evidence="1">The sequence shown here is derived from an EMBL/GenBank/DDBJ whole genome shotgun (WGS) entry which is preliminary data.</text>
</comment>
<organism evidence="1">
    <name type="scientific">marine sediment metagenome</name>
    <dbReference type="NCBI Taxonomy" id="412755"/>
    <lineage>
        <taxon>unclassified sequences</taxon>
        <taxon>metagenomes</taxon>
        <taxon>ecological metagenomes</taxon>
    </lineage>
</organism>
<protein>
    <submittedName>
        <fullName evidence="1">Uncharacterized protein</fullName>
    </submittedName>
</protein>
<evidence type="ECO:0000313" key="1">
    <source>
        <dbReference type="EMBL" id="KKL51829.1"/>
    </source>
</evidence>
<reference evidence="1" key="1">
    <citation type="journal article" date="2015" name="Nature">
        <title>Complex archaea that bridge the gap between prokaryotes and eukaryotes.</title>
        <authorList>
            <person name="Spang A."/>
            <person name="Saw J.H."/>
            <person name="Jorgensen S.L."/>
            <person name="Zaremba-Niedzwiedzka K."/>
            <person name="Martijn J."/>
            <person name="Lind A.E."/>
            <person name="van Eijk R."/>
            <person name="Schleper C."/>
            <person name="Guy L."/>
            <person name="Ettema T.J."/>
        </authorList>
    </citation>
    <scope>NUCLEOTIDE SEQUENCE</scope>
</reference>
<accession>A0A0F9CRN4</accession>
<gene>
    <name evidence="1" type="ORF">LCGC14_2291560</name>
</gene>